<dbReference type="PRINTS" id="PR02072">
    <property type="entry name" value="4JOINTEDBOX1"/>
</dbReference>
<keyword evidence="3" id="KW-1185">Reference proteome</keyword>
<dbReference type="PANTHER" id="PTHR13147:SF5">
    <property type="entry name" value="FOUR-JOINTED BOX PROTEIN 1"/>
    <property type="match status" value="1"/>
</dbReference>
<feature type="transmembrane region" description="Helical" evidence="1">
    <location>
        <begin position="34"/>
        <end position="58"/>
    </location>
</feature>
<organism evidence="2 3">
    <name type="scientific">Petrolisthes cinctipes</name>
    <name type="common">Flat porcelain crab</name>
    <dbReference type="NCBI Taxonomy" id="88211"/>
    <lineage>
        <taxon>Eukaryota</taxon>
        <taxon>Metazoa</taxon>
        <taxon>Ecdysozoa</taxon>
        <taxon>Arthropoda</taxon>
        <taxon>Crustacea</taxon>
        <taxon>Multicrustacea</taxon>
        <taxon>Malacostraca</taxon>
        <taxon>Eumalacostraca</taxon>
        <taxon>Eucarida</taxon>
        <taxon>Decapoda</taxon>
        <taxon>Pleocyemata</taxon>
        <taxon>Anomura</taxon>
        <taxon>Galatheoidea</taxon>
        <taxon>Porcellanidae</taxon>
        <taxon>Petrolisthes</taxon>
    </lineage>
</organism>
<dbReference type="GO" id="GO:0007267">
    <property type="term" value="P:cell-cell signaling"/>
    <property type="evidence" value="ECO:0007669"/>
    <property type="project" value="TreeGrafter"/>
</dbReference>
<protein>
    <recommendedName>
        <fullName evidence="4">Four-jointed box protein 1</fullName>
    </recommendedName>
</protein>
<sequence length="471" mass="51886">MAGGVVYRGRGDNMKGSLSIALPAPPLPPRASRLACLAAATVAFLVGVAVGVTLPLVLTSPPEAPPHSLPRHVQAVEASTESGGGLVVTAPLHTWAPPPVLNSEPNLAASTAASNISEQAPISSGWTINSTEWLDKDMPLDVAENQVEWGDMGSALLEDEVYWGAGVEAALPRGFPDSEVESWRKLIRRQAVARLQDGCGRMQNRLLTFTNGTKSCCRYRQNHDQIQGEIFSFYLSRLLGLTNVPPSALGVVRAGAWQWAGVGNQLALAQWAEERPVVMTRFVEDLAPAHIPVPLRPSRRRLHPLEVESLDPRDLAGLAELAQWSDLIVFDYLTANLDRVVNNLYNMQWNPGMMEAPAHNLARHAPSGLLVFLDNESGLLHGYRLLDKYETFHASLLNALCVFRRSTAESIKRLVMAKDVGERLKKMFRRHEPDLQDVLPPIPDKSVKILNERLASVHKQISRCERMYRNS</sequence>
<keyword evidence="1" id="KW-0812">Transmembrane</keyword>
<evidence type="ECO:0000313" key="3">
    <source>
        <dbReference type="Proteomes" id="UP001286313"/>
    </source>
</evidence>
<dbReference type="AlphaFoldDB" id="A0AAE1K173"/>
<name>A0AAE1K173_PETCI</name>
<evidence type="ECO:0008006" key="4">
    <source>
        <dbReference type="Google" id="ProtNLM"/>
    </source>
</evidence>
<dbReference type="Proteomes" id="UP001286313">
    <property type="component" value="Unassembled WGS sequence"/>
</dbReference>
<accession>A0AAE1K173</accession>
<evidence type="ECO:0000313" key="2">
    <source>
        <dbReference type="EMBL" id="KAK3861787.1"/>
    </source>
</evidence>
<gene>
    <name evidence="2" type="ORF">Pcinc_032286</name>
</gene>
<dbReference type="InterPro" id="IPR024868">
    <property type="entry name" value="FJX1/FJ"/>
</dbReference>
<comment type="caution">
    <text evidence="2">The sequence shown here is derived from an EMBL/GenBank/DDBJ whole genome shotgun (WGS) entry which is preliminary data.</text>
</comment>
<dbReference type="EMBL" id="JAWQEG010004401">
    <property type="protein sequence ID" value="KAK3861787.1"/>
    <property type="molecule type" value="Genomic_DNA"/>
</dbReference>
<reference evidence="2" key="1">
    <citation type="submission" date="2023-10" db="EMBL/GenBank/DDBJ databases">
        <title>Genome assemblies of two species of porcelain crab, Petrolisthes cinctipes and Petrolisthes manimaculis (Anomura: Porcellanidae).</title>
        <authorList>
            <person name="Angst P."/>
        </authorList>
    </citation>
    <scope>NUCLEOTIDE SEQUENCE</scope>
    <source>
        <strain evidence="2">PB745_01</strain>
        <tissue evidence="2">Gill</tissue>
    </source>
</reference>
<keyword evidence="1" id="KW-0472">Membrane</keyword>
<keyword evidence="1" id="KW-1133">Transmembrane helix</keyword>
<dbReference type="GO" id="GO:0005615">
    <property type="term" value="C:extracellular space"/>
    <property type="evidence" value="ECO:0007669"/>
    <property type="project" value="TreeGrafter"/>
</dbReference>
<evidence type="ECO:0000256" key="1">
    <source>
        <dbReference type="SAM" id="Phobius"/>
    </source>
</evidence>
<dbReference type="PANTHER" id="PTHR13147">
    <property type="entry name" value="FOUR-JOINTED BOX PROTEIN 1"/>
    <property type="match status" value="1"/>
</dbReference>
<proteinExistence type="predicted"/>